<organism evidence="5 6">
    <name type="scientific">Oceanivirga miroungae</name>
    <dbReference type="NCBI Taxonomy" id="1130046"/>
    <lineage>
        <taxon>Bacteria</taxon>
        <taxon>Fusobacteriati</taxon>
        <taxon>Fusobacteriota</taxon>
        <taxon>Fusobacteriia</taxon>
        <taxon>Fusobacteriales</taxon>
        <taxon>Leptotrichiaceae</taxon>
        <taxon>Oceanivirga</taxon>
    </lineage>
</organism>
<feature type="signal peptide" evidence="3">
    <location>
        <begin position="1"/>
        <end position="25"/>
    </location>
</feature>
<dbReference type="RefSeq" id="WP_156683697.1">
    <property type="nucleotide sequence ID" value="NZ_CABWIB010000001.1"/>
</dbReference>
<accession>A0A6I8MBY6</accession>
<dbReference type="PANTHER" id="PTHR30483">
    <property type="entry name" value="LEUCINE-SPECIFIC-BINDING PROTEIN"/>
    <property type="match status" value="1"/>
</dbReference>
<protein>
    <submittedName>
        <fullName evidence="5">Extracellular ligand-binding receptor</fullName>
    </submittedName>
</protein>
<dbReference type="EMBL" id="CABWIB010000001">
    <property type="protein sequence ID" value="VWL85723.1"/>
    <property type="molecule type" value="Genomic_DNA"/>
</dbReference>
<dbReference type="Proteomes" id="UP000419017">
    <property type="component" value="Unassembled WGS sequence"/>
</dbReference>
<proteinExistence type="inferred from homology"/>
<dbReference type="InterPro" id="IPR028081">
    <property type="entry name" value="Leu-bd"/>
</dbReference>
<dbReference type="InterPro" id="IPR028082">
    <property type="entry name" value="Peripla_BP_I"/>
</dbReference>
<feature type="domain" description="Leucine-binding protein" evidence="4">
    <location>
        <begin position="29"/>
        <end position="354"/>
    </location>
</feature>
<evidence type="ECO:0000259" key="4">
    <source>
        <dbReference type="Pfam" id="PF13458"/>
    </source>
</evidence>
<dbReference type="AlphaFoldDB" id="A0A6I8MBY6"/>
<keyword evidence="6" id="KW-1185">Reference proteome</keyword>
<dbReference type="Pfam" id="PF13458">
    <property type="entry name" value="Peripla_BP_6"/>
    <property type="match status" value="1"/>
</dbReference>
<keyword evidence="5" id="KW-0675">Receptor</keyword>
<gene>
    <name evidence="5" type="ORF">OMES3154_01011</name>
</gene>
<evidence type="ECO:0000256" key="3">
    <source>
        <dbReference type="SAM" id="SignalP"/>
    </source>
</evidence>
<evidence type="ECO:0000256" key="1">
    <source>
        <dbReference type="ARBA" id="ARBA00010062"/>
    </source>
</evidence>
<dbReference type="SUPFAM" id="SSF53822">
    <property type="entry name" value="Periplasmic binding protein-like I"/>
    <property type="match status" value="1"/>
</dbReference>
<name>A0A6I8MBY6_9FUSO</name>
<dbReference type="InterPro" id="IPR051010">
    <property type="entry name" value="BCAA_transport"/>
</dbReference>
<sequence length="364" mass="40323">MKKFLLSITVLLSLVLSCGTSNDEAKNVIKVGVPVPLTGDLAQYGQSIKEGIELYIDKINNDKILDKQIVAEYVDSKGDIQEDINIFKKMASNKVDYILGEAASAHSLAVAELANKAKIPMITPAATAMSVTEGKEYVFRISFTDPYQGEMMAKYLNKEKINKVALLVNNSSDYSVGVAKAFNEQSEKLGLSVYELRYTKEDTDFKSLLTDIKNKDIKNVFIPDYYNTVGLILSQAKEVNLDAMFFGADGWDGIQENFAKVADGAVFSSQFVDDENIEQSKEFIKEYKARFKKSPTIFSALGYDAATVLVEGIKKGGNLDAFKGLDVNLVTGHITFDENRNPKKDVLFVEVKDGKVILKEKFGE</sequence>
<evidence type="ECO:0000256" key="2">
    <source>
        <dbReference type="ARBA" id="ARBA00022729"/>
    </source>
</evidence>
<feature type="chain" id="PRO_5026116973" evidence="3">
    <location>
        <begin position="26"/>
        <end position="364"/>
    </location>
</feature>
<evidence type="ECO:0000313" key="5">
    <source>
        <dbReference type="EMBL" id="VWL85723.1"/>
    </source>
</evidence>
<dbReference type="PANTHER" id="PTHR30483:SF6">
    <property type="entry name" value="PERIPLASMIC BINDING PROTEIN OF ABC TRANSPORTER FOR NATURAL AMINO ACIDS"/>
    <property type="match status" value="1"/>
</dbReference>
<reference evidence="5 6" key="1">
    <citation type="submission" date="2019-10" db="EMBL/GenBank/DDBJ databases">
        <authorList>
            <person name="Blom J."/>
        </authorList>
    </citation>
    <scope>NUCLEOTIDE SEQUENCE [LARGE SCALE GENOMIC DNA]</scope>
    <source>
        <strain evidence="5 6">ES3154-GLU</strain>
    </source>
</reference>
<dbReference type="Gene3D" id="3.40.50.2300">
    <property type="match status" value="2"/>
</dbReference>
<keyword evidence="2 3" id="KW-0732">Signal</keyword>
<evidence type="ECO:0000313" key="6">
    <source>
        <dbReference type="Proteomes" id="UP000419017"/>
    </source>
</evidence>
<comment type="similarity">
    <text evidence="1">Belongs to the leucine-binding protein family.</text>
</comment>
<dbReference type="CDD" id="cd06347">
    <property type="entry name" value="PBP1_ABC_LivK_ligand_binding-like"/>
    <property type="match status" value="1"/>
</dbReference>
<dbReference type="PROSITE" id="PS51257">
    <property type="entry name" value="PROKAR_LIPOPROTEIN"/>
    <property type="match status" value="1"/>
</dbReference>